<evidence type="ECO:0000313" key="7">
    <source>
        <dbReference type="Proteomes" id="UP000323011"/>
    </source>
</evidence>
<dbReference type="EMBL" id="VLTN01000015">
    <property type="protein sequence ID" value="KAA0153544.1"/>
    <property type="molecule type" value="Genomic_DNA"/>
</dbReference>
<dbReference type="Proteomes" id="UP000323011">
    <property type="component" value="Unassembled WGS sequence"/>
</dbReference>
<evidence type="ECO:0000259" key="2">
    <source>
        <dbReference type="Pfam" id="PF05347"/>
    </source>
</evidence>
<gene>
    <name evidence="5" type="ORF">FNF27_07640</name>
    <name evidence="4" type="ORF">FNF29_02933</name>
    <name evidence="3" type="ORF">FNF31_07631</name>
</gene>
<dbReference type="PANTHER" id="PTHR13166:SF7">
    <property type="entry name" value="LYR MOTIF-CONTAINING PROTEIN 4"/>
    <property type="match status" value="1"/>
</dbReference>
<evidence type="ECO:0000256" key="1">
    <source>
        <dbReference type="ARBA" id="ARBA00009508"/>
    </source>
</evidence>
<evidence type="ECO:0000313" key="5">
    <source>
        <dbReference type="EMBL" id="KAA0165437.1"/>
    </source>
</evidence>
<evidence type="ECO:0000313" key="6">
    <source>
        <dbReference type="Proteomes" id="UP000322899"/>
    </source>
</evidence>
<comment type="similarity">
    <text evidence="1">Belongs to the complex I LYR family.</text>
</comment>
<evidence type="ECO:0000313" key="8">
    <source>
        <dbReference type="Proteomes" id="UP000325113"/>
    </source>
</evidence>
<dbReference type="GO" id="GO:0016226">
    <property type="term" value="P:iron-sulfur cluster assembly"/>
    <property type="evidence" value="ECO:0007669"/>
    <property type="project" value="InterPro"/>
</dbReference>
<dbReference type="AlphaFoldDB" id="A0A5A8CM72"/>
<dbReference type="GO" id="GO:0005739">
    <property type="term" value="C:mitochondrion"/>
    <property type="evidence" value="ECO:0007669"/>
    <property type="project" value="TreeGrafter"/>
</dbReference>
<evidence type="ECO:0000313" key="4">
    <source>
        <dbReference type="EMBL" id="KAA0153544.1"/>
    </source>
</evidence>
<protein>
    <recommendedName>
        <fullName evidence="2">Complex 1 LYR protein domain-containing protein</fullName>
    </recommendedName>
</protein>
<accession>A0A5A8CM72</accession>
<dbReference type="InterPro" id="IPR008011">
    <property type="entry name" value="Complex1_LYR_dom"/>
</dbReference>
<dbReference type="Proteomes" id="UP000322899">
    <property type="component" value="Unassembled WGS sequence"/>
</dbReference>
<dbReference type="Pfam" id="PF05347">
    <property type="entry name" value="Complex1_LYR"/>
    <property type="match status" value="1"/>
</dbReference>
<dbReference type="PANTHER" id="PTHR13166">
    <property type="entry name" value="PROTEIN C6ORF149"/>
    <property type="match status" value="1"/>
</dbReference>
<keyword evidence="7" id="KW-1185">Reference proteome</keyword>
<dbReference type="GO" id="GO:1990221">
    <property type="term" value="C:L-cysteine desulfurase complex"/>
    <property type="evidence" value="ECO:0007669"/>
    <property type="project" value="TreeGrafter"/>
</dbReference>
<organism evidence="4 7">
    <name type="scientific">Cafeteria roenbergensis</name>
    <name type="common">Marine flagellate</name>
    <dbReference type="NCBI Taxonomy" id="33653"/>
    <lineage>
        <taxon>Eukaryota</taxon>
        <taxon>Sar</taxon>
        <taxon>Stramenopiles</taxon>
        <taxon>Bigyra</taxon>
        <taxon>Opalozoa</taxon>
        <taxon>Bicosoecida</taxon>
        <taxon>Cafeteriaceae</taxon>
        <taxon>Cafeteria</taxon>
    </lineage>
</organism>
<dbReference type="EMBL" id="VLTM01000169">
    <property type="protein sequence ID" value="KAA0147205.1"/>
    <property type="molecule type" value="Genomic_DNA"/>
</dbReference>
<dbReference type="OrthoDB" id="275715at2759"/>
<dbReference type="CDD" id="cd20264">
    <property type="entry name" value="Complex1_LYR_LYRM4"/>
    <property type="match status" value="1"/>
</dbReference>
<dbReference type="InterPro" id="IPR045297">
    <property type="entry name" value="Complex1_LYR_LYRM4"/>
</dbReference>
<proteinExistence type="inferred from homology"/>
<dbReference type="EMBL" id="VLTO01000094">
    <property type="protein sequence ID" value="KAA0165437.1"/>
    <property type="molecule type" value="Genomic_DNA"/>
</dbReference>
<dbReference type="InterPro" id="IPR051522">
    <property type="entry name" value="ISC_assembly_LYR"/>
</dbReference>
<sequence length="102" mass="11109">MAAQRSQVLSLMRTMLRASKSFKDYNFRAYAQRRVAAGFRENMHAAPAEAAELLAAAEPQLEMIRRQALINSMYHGGESVMSAYASQRAQTGVPSGTTAPSA</sequence>
<dbReference type="OMA" id="YTTDKLV"/>
<feature type="domain" description="Complex 1 LYR protein" evidence="2">
    <location>
        <begin position="7"/>
        <end position="63"/>
    </location>
</feature>
<name>A0A5A8CM72_CAFRO</name>
<evidence type="ECO:0000313" key="3">
    <source>
        <dbReference type="EMBL" id="KAA0147205.1"/>
    </source>
</evidence>
<comment type="caution">
    <text evidence="4">The sequence shown here is derived from an EMBL/GenBank/DDBJ whole genome shotgun (WGS) entry which is preliminary data.</text>
</comment>
<dbReference type="Proteomes" id="UP000325113">
    <property type="component" value="Unassembled WGS sequence"/>
</dbReference>
<reference evidence="6 7" key="1">
    <citation type="submission" date="2019-07" db="EMBL/GenBank/DDBJ databases">
        <title>Genomes of Cafeteria roenbergensis.</title>
        <authorList>
            <person name="Fischer M.G."/>
            <person name="Hackl T."/>
            <person name="Roman M."/>
        </authorList>
    </citation>
    <scope>NUCLEOTIDE SEQUENCE [LARGE SCALE GENOMIC DNA]</scope>
    <source>
        <strain evidence="4 7">BVI</strain>
        <strain evidence="3 8">Cflag</strain>
        <strain evidence="5 6">E4-10P</strain>
    </source>
</reference>